<dbReference type="EMBL" id="CP018139">
    <property type="protein sequence ID" value="APE29627.1"/>
    <property type="molecule type" value="Genomic_DNA"/>
</dbReference>
<dbReference type="Gene3D" id="1.25.40.10">
    <property type="entry name" value="Tetratricopeptide repeat domain"/>
    <property type="match status" value="1"/>
</dbReference>
<keyword evidence="6" id="KW-1185">Reference proteome</keyword>
<protein>
    <recommendedName>
        <fullName evidence="2">Tetratricopeptide repeat protein 38</fullName>
    </recommendedName>
</protein>
<dbReference type="Proteomes" id="UP000181985">
    <property type="component" value="Chromosome"/>
</dbReference>
<dbReference type="InterPro" id="IPR033891">
    <property type="entry name" value="TTC38"/>
</dbReference>
<sequence>MIEARTGHPVSSDSVEAVKLYQDAVDRILGSESGATETLDRAIELDEEFALAAAARYYLAKDAGEPGSDLHRERAERAALKASDWERQHVGMVIGLLDQPGATLDRAEAYLRTTPADLLVVSLLTGNRFFYGGPTKQQAVLSIFESVEEALGDDWAFLARLGFAASEAGQRERGRDLIERALAIRPQSLFSIHALAHLLHDDGAAETSATQLGDWLRVYGPGARDGQMYGHVQWHLALAEFQTGDREAAMQRYLSYCSPATTTCGPVLTLADCGGFLLRDYLQSGRQRPLDDDVTGHIARVWGMIGHPFIALHVAALYATAGDLDGLKRCEAAIEATPEGANRDVALALVSALWDHVAGDYPRALQTLSTLSPGARIGIGGSNVERILVDLIEASSQRRH</sequence>
<dbReference type="InterPro" id="IPR011990">
    <property type="entry name" value="TPR-like_helical_dom_sf"/>
</dbReference>
<keyword evidence="3" id="KW-0677">Repeat</keyword>
<dbReference type="PANTHER" id="PTHR16263">
    <property type="entry name" value="TETRATRICOPEPTIDE REPEAT PROTEIN 38"/>
    <property type="match status" value="1"/>
</dbReference>
<proteinExistence type="inferred from homology"/>
<name>A0A1J0VC75_9GAMM</name>
<dbReference type="AlphaFoldDB" id="A0A1J0VC75"/>
<dbReference type="RefSeq" id="WP_071941614.1">
    <property type="nucleotide sequence ID" value="NZ_CP018139.1"/>
</dbReference>
<evidence type="ECO:0000256" key="4">
    <source>
        <dbReference type="ARBA" id="ARBA00022803"/>
    </source>
</evidence>
<keyword evidence="4" id="KW-0802">TPR repeat</keyword>
<evidence type="ECO:0000313" key="6">
    <source>
        <dbReference type="Proteomes" id="UP000181985"/>
    </source>
</evidence>
<evidence type="ECO:0000256" key="3">
    <source>
        <dbReference type="ARBA" id="ARBA00022737"/>
    </source>
</evidence>
<evidence type="ECO:0000313" key="5">
    <source>
        <dbReference type="EMBL" id="APE29627.1"/>
    </source>
</evidence>
<dbReference type="KEGG" id="hsi:BOX17_00840"/>
<dbReference type="PANTHER" id="PTHR16263:SF4">
    <property type="entry name" value="TETRATRICOPEPTIDE REPEAT PROTEIN 38"/>
    <property type="match status" value="1"/>
</dbReference>
<organism evidence="5 6">
    <name type="scientific">Halomonas aestuarii</name>
    <dbReference type="NCBI Taxonomy" id="1897729"/>
    <lineage>
        <taxon>Bacteria</taxon>
        <taxon>Pseudomonadati</taxon>
        <taxon>Pseudomonadota</taxon>
        <taxon>Gammaproteobacteria</taxon>
        <taxon>Oceanospirillales</taxon>
        <taxon>Halomonadaceae</taxon>
        <taxon>Halomonas</taxon>
    </lineage>
</organism>
<reference evidence="6" key="1">
    <citation type="submission" date="2016-11" db="EMBL/GenBank/DDBJ databases">
        <title>Halolamina sediminis sp. nov., an extremely halophilic archaeon isolated from solar salt.</title>
        <authorList>
            <person name="Koh H.-W."/>
            <person name="Rani S."/>
            <person name="Park S.-J."/>
        </authorList>
    </citation>
    <scope>NUCLEOTIDE SEQUENCE [LARGE SCALE GENOMIC DNA]</scope>
    <source>
        <strain evidence="6">Hb3</strain>
    </source>
</reference>
<evidence type="ECO:0000256" key="1">
    <source>
        <dbReference type="ARBA" id="ARBA00005857"/>
    </source>
</evidence>
<gene>
    <name evidence="5" type="ORF">BOX17_00840</name>
</gene>
<accession>A0A1J0VC75</accession>
<dbReference type="OrthoDB" id="9815900at2"/>
<comment type="similarity">
    <text evidence="1">Belongs to the TTC38 family.</text>
</comment>
<evidence type="ECO:0000256" key="2">
    <source>
        <dbReference type="ARBA" id="ARBA00019992"/>
    </source>
</evidence>
<dbReference type="SUPFAM" id="SSF48452">
    <property type="entry name" value="TPR-like"/>
    <property type="match status" value="1"/>
</dbReference>